<keyword evidence="3" id="KW-1185">Reference proteome</keyword>
<dbReference type="AlphaFoldDB" id="D9QF58"/>
<keyword evidence="1" id="KW-0472">Membrane</keyword>
<keyword evidence="1" id="KW-1133">Transmembrane helix</keyword>
<keyword evidence="1" id="KW-0812">Transmembrane</keyword>
<protein>
    <submittedName>
        <fullName evidence="2">Uncharacterized protein</fullName>
    </submittedName>
</protein>
<sequence>MMFGSENDFEGEPHETNRDRGGLPVIAIAALPTLIGVVVLILQR</sequence>
<organism evidence="2 3">
    <name type="scientific">Brevundimonas subvibrioides (strain ATCC 15264 / DSM 4735 / LMG 14903 / NBRC 16000 / CB 81)</name>
    <name type="common">Caulobacter subvibrioides</name>
    <dbReference type="NCBI Taxonomy" id="633149"/>
    <lineage>
        <taxon>Bacteria</taxon>
        <taxon>Pseudomonadati</taxon>
        <taxon>Pseudomonadota</taxon>
        <taxon>Alphaproteobacteria</taxon>
        <taxon>Caulobacterales</taxon>
        <taxon>Caulobacteraceae</taxon>
        <taxon>Brevundimonas</taxon>
    </lineage>
</organism>
<proteinExistence type="predicted"/>
<evidence type="ECO:0000313" key="3">
    <source>
        <dbReference type="Proteomes" id="UP000002696"/>
    </source>
</evidence>
<name>D9QF58_BRESC</name>
<dbReference type="RefSeq" id="WP_013268646.1">
    <property type="nucleotide sequence ID" value="NC_014375.1"/>
</dbReference>
<gene>
    <name evidence="2" type="ordered locus">Bresu_1231</name>
</gene>
<dbReference type="KEGG" id="bsb:Bresu_1231"/>
<dbReference type="Proteomes" id="UP000002696">
    <property type="component" value="Chromosome"/>
</dbReference>
<reference evidence="3" key="1">
    <citation type="journal article" date="2011" name="J. Bacteriol.">
        <title>Genome sequences of eight morphologically diverse alphaproteobacteria.</title>
        <authorList>
            <consortium name="US DOE Joint Genome Institute"/>
            <person name="Brown P.J."/>
            <person name="Kysela D.T."/>
            <person name="Buechlein A."/>
            <person name="Hemmerich C."/>
            <person name="Brun Y.V."/>
        </authorList>
    </citation>
    <scope>NUCLEOTIDE SEQUENCE [LARGE SCALE GENOMIC DNA]</scope>
    <source>
        <strain evidence="3">ATCC 15264 / DSM 4735 / LMG 14903 / NBRC 16000 / CB 81</strain>
    </source>
</reference>
<evidence type="ECO:0000256" key="1">
    <source>
        <dbReference type="SAM" id="Phobius"/>
    </source>
</evidence>
<dbReference type="EMBL" id="CP002102">
    <property type="protein sequence ID" value="ADL00543.1"/>
    <property type="molecule type" value="Genomic_DNA"/>
</dbReference>
<dbReference type="InParanoid" id="D9QF58"/>
<feature type="transmembrane region" description="Helical" evidence="1">
    <location>
        <begin position="22"/>
        <end position="42"/>
    </location>
</feature>
<evidence type="ECO:0000313" key="2">
    <source>
        <dbReference type="EMBL" id="ADL00543.1"/>
    </source>
</evidence>
<accession>D9QF58</accession>
<dbReference type="HOGENOM" id="CLU_3213312_0_0_5"/>